<proteinExistence type="predicted"/>
<feature type="domain" description="Protein kinase" evidence="3">
    <location>
        <begin position="13"/>
        <end position="275"/>
    </location>
</feature>
<dbReference type="EMBL" id="JACXYZ010000001">
    <property type="protein sequence ID" value="MBD3923983.1"/>
    <property type="molecule type" value="Genomic_DNA"/>
</dbReference>
<feature type="compositionally biased region" description="Polar residues" evidence="2">
    <location>
        <begin position="547"/>
        <end position="556"/>
    </location>
</feature>
<feature type="region of interest" description="Disordered" evidence="2">
    <location>
        <begin position="491"/>
        <end position="557"/>
    </location>
</feature>
<organism evidence="4 5">
    <name type="scientific">Nocardioides cavernae</name>
    <dbReference type="NCBI Taxonomy" id="1921566"/>
    <lineage>
        <taxon>Bacteria</taxon>
        <taxon>Bacillati</taxon>
        <taxon>Actinomycetota</taxon>
        <taxon>Actinomycetes</taxon>
        <taxon>Propionibacteriales</taxon>
        <taxon>Nocardioidaceae</taxon>
        <taxon>Nocardioides</taxon>
    </lineage>
</organism>
<feature type="compositionally biased region" description="Low complexity" evidence="2">
    <location>
        <begin position="495"/>
        <end position="513"/>
    </location>
</feature>
<evidence type="ECO:0000313" key="5">
    <source>
        <dbReference type="Proteomes" id="UP000618818"/>
    </source>
</evidence>
<name>A0ABR8N774_9ACTN</name>
<feature type="region of interest" description="Disordered" evidence="2">
    <location>
        <begin position="256"/>
        <end position="287"/>
    </location>
</feature>
<dbReference type="SUPFAM" id="SSF49785">
    <property type="entry name" value="Galactose-binding domain-like"/>
    <property type="match status" value="1"/>
</dbReference>
<dbReference type="InterPro" id="IPR008979">
    <property type="entry name" value="Galactose-bd-like_sf"/>
</dbReference>
<dbReference type="SUPFAM" id="SSF56112">
    <property type="entry name" value="Protein kinase-like (PK-like)"/>
    <property type="match status" value="1"/>
</dbReference>
<dbReference type="SMART" id="SM00220">
    <property type="entry name" value="S_TKc"/>
    <property type="match status" value="1"/>
</dbReference>
<evidence type="ECO:0000259" key="3">
    <source>
        <dbReference type="PROSITE" id="PS50011"/>
    </source>
</evidence>
<protein>
    <recommendedName>
        <fullName evidence="3">Protein kinase domain-containing protein</fullName>
    </recommendedName>
</protein>
<keyword evidence="5" id="KW-1185">Reference proteome</keyword>
<dbReference type="Gene3D" id="3.30.200.20">
    <property type="entry name" value="Phosphorylase Kinase, domain 1"/>
    <property type="match status" value="1"/>
</dbReference>
<dbReference type="RefSeq" id="WP_191193801.1">
    <property type="nucleotide sequence ID" value="NZ_JACXYZ010000001.1"/>
</dbReference>
<keyword evidence="1" id="KW-0675">Receptor</keyword>
<dbReference type="Proteomes" id="UP000618818">
    <property type="component" value="Unassembled WGS sequence"/>
</dbReference>
<accession>A0ABR8N774</accession>
<dbReference type="Gene3D" id="2.60.120.260">
    <property type="entry name" value="Galactose-binding domain-like"/>
    <property type="match status" value="1"/>
</dbReference>
<comment type="caution">
    <text evidence="4">The sequence shown here is derived from an EMBL/GenBank/DDBJ whole genome shotgun (WGS) entry which is preliminary data.</text>
</comment>
<dbReference type="Gene3D" id="1.10.510.10">
    <property type="entry name" value="Transferase(Phosphotransferase) domain 1"/>
    <property type="match status" value="1"/>
</dbReference>
<dbReference type="PROSITE" id="PS50011">
    <property type="entry name" value="PROTEIN_KINASE_DOM"/>
    <property type="match status" value="1"/>
</dbReference>
<evidence type="ECO:0000256" key="1">
    <source>
        <dbReference type="ARBA" id="ARBA00023170"/>
    </source>
</evidence>
<evidence type="ECO:0000313" key="4">
    <source>
        <dbReference type="EMBL" id="MBD3923983.1"/>
    </source>
</evidence>
<feature type="compositionally biased region" description="Pro residues" evidence="2">
    <location>
        <begin position="367"/>
        <end position="386"/>
    </location>
</feature>
<gene>
    <name evidence="4" type="ORF">IEZ26_05060</name>
</gene>
<feature type="compositionally biased region" description="Basic and acidic residues" evidence="2">
    <location>
        <begin position="412"/>
        <end position="425"/>
    </location>
</feature>
<dbReference type="InterPro" id="IPR000719">
    <property type="entry name" value="Prot_kinase_dom"/>
</dbReference>
<reference evidence="4 5" key="1">
    <citation type="submission" date="2020-09" db="EMBL/GenBank/DDBJ databases">
        <title>novel species in genus Nocardioides.</title>
        <authorList>
            <person name="Zhang G."/>
        </authorList>
    </citation>
    <scope>NUCLEOTIDE SEQUENCE [LARGE SCALE GENOMIC DNA]</scope>
    <source>
        <strain evidence="4 5">KCTC 39551</strain>
    </source>
</reference>
<sequence length="658" mass="69442">MSMQAGDVLAGRYRLDDLLAESGAGRFWRAHDLVLHRPVAVHILAADDDRAQPLLEAARRTGPVIDRRLLRVLDAEAADGRCFVVNEWGQGDSLDILLTREGPLAPRRAAWLVAEVADSLVEAHDAGLAHGCLTPEHVLIDQHGQVRIIGFGVEAALRGLPAGRVNVDEIDLAGLLYCALTGKWAGVSPSALPPAPEVHGEVLRPRRVRAGIPRVLDALCDQVLNPQRESDRPHPSARSIRDLLLEHVGEMTGTHVVVPGARPNHQPNHQPAPSLATPPPTSSVAPTTVVPVVPAADLEPGADAEVPDLPPDSPGEPEPEVTTAVRAEEPPADDPAPPSTDLPTQAGMPVFHDDDEVDWLRARTEKPAPPPPFADPTPKPLFAPDPPEGEPVRRPRPGSRAVTNPEYWPWDSSHDSGVDPNRDSGVRPAGRDTGSWSSGSWSEDRWDTGDGFDDTGDQVPGRTWIRLAIIVGICLLVGVAAVAAYQLGLKPPTPGSSEEPTSTTTPSVAAPTPFADLTADDFDPQGAAPREENPDSVPNVLDGDPATSWSTSTYEQNFGPGGLKTGVGLVIDLGTTKAVRQVLVTTAGGQTSLAAYVTSEPPAGVSGLTPVGTASGDGELTIDLTEPVSGQFVTVWLTLLPQVADGFRGTITEVQVLG</sequence>
<feature type="region of interest" description="Disordered" evidence="2">
    <location>
        <begin position="363"/>
        <end position="458"/>
    </location>
</feature>
<feature type="region of interest" description="Disordered" evidence="2">
    <location>
        <begin position="300"/>
        <end position="350"/>
    </location>
</feature>
<evidence type="ECO:0000256" key="2">
    <source>
        <dbReference type="SAM" id="MobiDB-lite"/>
    </source>
</evidence>
<dbReference type="CDD" id="cd13973">
    <property type="entry name" value="PK_MviN-like"/>
    <property type="match status" value="1"/>
</dbReference>
<dbReference type="InterPro" id="IPR011009">
    <property type="entry name" value="Kinase-like_dom_sf"/>
</dbReference>